<evidence type="ECO:0000259" key="2">
    <source>
        <dbReference type="PROSITE" id="PS50937"/>
    </source>
</evidence>
<dbReference type="Gene3D" id="1.10.1660.10">
    <property type="match status" value="1"/>
</dbReference>
<gene>
    <name evidence="3" type="ORF">GCM10008908_31400</name>
</gene>
<dbReference type="InterPro" id="IPR047057">
    <property type="entry name" value="MerR_fam"/>
</dbReference>
<dbReference type="Pfam" id="PF13411">
    <property type="entry name" value="MerR_1"/>
    <property type="match status" value="1"/>
</dbReference>
<dbReference type="InterPro" id="IPR025714">
    <property type="entry name" value="Methyltranfer_dom"/>
</dbReference>
<dbReference type="PANTHER" id="PTHR30204">
    <property type="entry name" value="REDOX-CYCLING DRUG-SENSING TRANSCRIPTIONAL ACTIVATOR SOXR"/>
    <property type="match status" value="1"/>
</dbReference>
<dbReference type="InterPro" id="IPR000551">
    <property type="entry name" value="MerR-type_HTH_dom"/>
</dbReference>
<comment type="caution">
    <text evidence="3">The sequence shown here is derived from an EMBL/GenBank/DDBJ whole genome shotgun (WGS) entry which is preliminary data.</text>
</comment>
<feature type="domain" description="HTH merR-type" evidence="2">
    <location>
        <begin position="8"/>
        <end position="77"/>
    </location>
</feature>
<dbReference type="InterPro" id="IPR009061">
    <property type="entry name" value="DNA-bd_dom_put_sf"/>
</dbReference>
<sequence length="405" mass="47875">MKDNLKKQFTIGEFSKKAGVTLRTLRYYDKIELLKPSFHNESGYRLYSKNDFPKLQKILTLKFIGLSLDEIKDVMKEEVKENDFEKSLKIQKKIIKEKINHELSVIEAIDEALKMIDTDKNLNWDKFINIINLINKDNRWMKQYIDASNLKARINIHDKFSTNKEGWMEWFFKQLPLETNCKVLELGCGDGSLWAKNYDKIPKEWEIHITDFSEGMVEDAKLNLKETLDRFHFKVEDAENISYEDETFDIVIANHMLYHLNDIDKALSEMQRVLKKDGYIFISTVGENHMKEMREFLSMVDKEILEVESFNLTKKFQIENGLGILSKFFKDIECNLYIDNLKITEKEALFQYILSMESDIVKKISANKLMKLDKLLEKECFDNGYIYISKHTGYFKGKNRFKKGL</sequence>
<dbReference type="CDD" id="cd02440">
    <property type="entry name" value="AdoMet_MTases"/>
    <property type="match status" value="1"/>
</dbReference>
<evidence type="ECO:0000313" key="4">
    <source>
        <dbReference type="Proteomes" id="UP001501047"/>
    </source>
</evidence>
<dbReference type="SMART" id="SM00422">
    <property type="entry name" value="HTH_MERR"/>
    <property type="match status" value="1"/>
</dbReference>
<dbReference type="Pfam" id="PF13847">
    <property type="entry name" value="Methyltransf_31"/>
    <property type="match status" value="1"/>
</dbReference>
<dbReference type="Gene3D" id="3.40.50.150">
    <property type="entry name" value="Vaccinia Virus protein VP39"/>
    <property type="match status" value="1"/>
</dbReference>
<dbReference type="CDD" id="cd01106">
    <property type="entry name" value="HTH_TipAL-Mta"/>
    <property type="match status" value="1"/>
</dbReference>
<evidence type="ECO:0000313" key="3">
    <source>
        <dbReference type="EMBL" id="GAA0777005.1"/>
    </source>
</evidence>
<protein>
    <submittedName>
        <fullName evidence="3">MerR family transcriptional regulator</fullName>
    </submittedName>
</protein>
<dbReference type="RefSeq" id="WP_343827440.1">
    <property type="nucleotide sequence ID" value="NZ_BAAACI010000007.1"/>
</dbReference>
<dbReference type="SUPFAM" id="SSF46955">
    <property type="entry name" value="Putative DNA-binding domain"/>
    <property type="match status" value="1"/>
</dbReference>
<proteinExistence type="predicted"/>
<dbReference type="Proteomes" id="UP001501047">
    <property type="component" value="Unassembled WGS sequence"/>
</dbReference>
<dbReference type="EMBL" id="BAAACI010000007">
    <property type="protein sequence ID" value="GAA0777005.1"/>
    <property type="molecule type" value="Genomic_DNA"/>
</dbReference>
<name>A0ABP3W499_CLOSU</name>
<accession>A0ABP3W499</accession>
<keyword evidence="1" id="KW-0238">DNA-binding</keyword>
<dbReference type="PROSITE" id="PS50937">
    <property type="entry name" value="HTH_MERR_2"/>
    <property type="match status" value="1"/>
</dbReference>
<dbReference type="SUPFAM" id="SSF53335">
    <property type="entry name" value="S-adenosyl-L-methionine-dependent methyltransferases"/>
    <property type="match status" value="1"/>
</dbReference>
<dbReference type="PRINTS" id="PR00040">
    <property type="entry name" value="HTHMERR"/>
</dbReference>
<dbReference type="PANTHER" id="PTHR30204:SF96">
    <property type="entry name" value="CHROMOSOME-ANCHORING PROTEIN RACA"/>
    <property type="match status" value="1"/>
</dbReference>
<reference evidence="4" key="1">
    <citation type="journal article" date="2019" name="Int. J. Syst. Evol. Microbiol.">
        <title>The Global Catalogue of Microorganisms (GCM) 10K type strain sequencing project: providing services to taxonomists for standard genome sequencing and annotation.</title>
        <authorList>
            <consortium name="The Broad Institute Genomics Platform"/>
            <consortium name="The Broad Institute Genome Sequencing Center for Infectious Disease"/>
            <person name="Wu L."/>
            <person name="Ma J."/>
        </authorList>
    </citation>
    <scope>NUCLEOTIDE SEQUENCE [LARGE SCALE GENOMIC DNA]</scope>
    <source>
        <strain evidence="4">JCM 1417</strain>
    </source>
</reference>
<dbReference type="InterPro" id="IPR029063">
    <property type="entry name" value="SAM-dependent_MTases_sf"/>
</dbReference>
<keyword evidence="4" id="KW-1185">Reference proteome</keyword>
<evidence type="ECO:0000256" key="1">
    <source>
        <dbReference type="ARBA" id="ARBA00023125"/>
    </source>
</evidence>
<organism evidence="3 4">
    <name type="scientific">Clostridium subterminale</name>
    <dbReference type="NCBI Taxonomy" id="1550"/>
    <lineage>
        <taxon>Bacteria</taxon>
        <taxon>Bacillati</taxon>
        <taxon>Bacillota</taxon>
        <taxon>Clostridia</taxon>
        <taxon>Eubacteriales</taxon>
        <taxon>Clostridiaceae</taxon>
        <taxon>Clostridium</taxon>
    </lineage>
</organism>